<sequence length="385" mass="42218">MGGLIVEVNLILDPLLSRHGPTYIAARLAEAMNCPEAPCRIFTSVNKWTGAPLNVEVLTGLPTPGPLAKIPTRVARNLVMRFAERKLLNKVQNSKGMQVVFTFGDVSLRLAQELHALGVTVIREKFNCARATARAILDQAYISLGVEPAHGLDDASIKYENEGLAIADAVFCPSPQVTKSLRALGIPDDRLLATSYGWEPARFSGSHKLFPAEEGVTLVFVGYLCVRKGAHILLDAWRKANIKGRLIIAGAIEPVIQQRFSDVLHRPDVMYMPYTDDVPALYRSSDWFVFPSLEEGGPLVTYEAAGCGVPALTSPMGAGAFTRDKVDGIVLDSISSEEWAEQIASLPSREEERRAFAASAKSRSLDFTWDKVGIHRREILQSRFS</sequence>
<evidence type="ECO:0008006" key="5">
    <source>
        <dbReference type="Google" id="ProtNLM"/>
    </source>
</evidence>
<dbReference type="GO" id="GO:0016757">
    <property type="term" value="F:glycosyltransferase activity"/>
    <property type="evidence" value="ECO:0007669"/>
    <property type="project" value="UniProtKB-KW"/>
</dbReference>
<dbReference type="AlphaFoldDB" id="A0A327L3I5"/>
<dbReference type="CDD" id="cd03801">
    <property type="entry name" value="GT4_PimA-like"/>
    <property type="match status" value="1"/>
</dbReference>
<organism evidence="3 4">
    <name type="scientific">Rhodoplanes elegans</name>
    <dbReference type="NCBI Taxonomy" id="29408"/>
    <lineage>
        <taxon>Bacteria</taxon>
        <taxon>Pseudomonadati</taxon>
        <taxon>Pseudomonadota</taxon>
        <taxon>Alphaproteobacteria</taxon>
        <taxon>Hyphomicrobiales</taxon>
        <taxon>Nitrobacteraceae</taxon>
        <taxon>Rhodoplanes</taxon>
    </lineage>
</organism>
<keyword evidence="2" id="KW-0808">Transferase</keyword>
<keyword evidence="1" id="KW-0328">Glycosyltransferase</keyword>
<name>A0A327L3I5_9BRAD</name>
<protein>
    <recommendedName>
        <fullName evidence="5">Glycosyl transferase family 1 domain-containing protein</fullName>
    </recommendedName>
</protein>
<gene>
    <name evidence="3" type="ORF">CH338_00390</name>
</gene>
<proteinExistence type="predicted"/>
<dbReference type="OrthoDB" id="9790710at2"/>
<dbReference type="EMBL" id="NPEU01000002">
    <property type="protein sequence ID" value="RAI42248.1"/>
    <property type="molecule type" value="Genomic_DNA"/>
</dbReference>
<dbReference type="Proteomes" id="UP000248863">
    <property type="component" value="Unassembled WGS sequence"/>
</dbReference>
<evidence type="ECO:0000313" key="3">
    <source>
        <dbReference type="EMBL" id="RAI42248.1"/>
    </source>
</evidence>
<evidence type="ECO:0000313" key="4">
    <source>
        <dbReference type="Proteomes" id="UP000248863"/>
    </source>
</evidence>
<reference evidence="3 4" key="1">
    <citation type="submission" date="2017-07" db="EMBL/GenBank/DDBJ databases">
        <title>Draft Genome Sequences of Select Purple Nonsulfur Bacteria.</title>
        <authorList>
            <person name="Lasarre B."/>
            <person name="Mckinlay J.B."/>
        </authorList>
    </citation>
    <scope>NUCLEOTIDE SEQUENCE [LARGE SCALE GENOMIC DNA]</scope>
    <source>
        <strain evidence="3 4">DSM 11907</strain>
    </source>
</reference>
<comment type="caution">
    <text evidence="3">The sequence shown here is derived from an EMBL/GenBank/DDBJ whole genome shotgun (WGS) entry which is preliminary data.</text>
</comment>
<dbReference type="Pfam" id="PF13692">
    <property type="entry name" value="Glyco_trans_1_4"/>
    <property type="match status" value="1"/>
</dbReference>
<accession>A0A327L3I5</accession>
<dbReference type="Gene3D" id="3.40.50.2000">
    <property type="entry name" value="Glycogen Phosphorylase B"/>
    <property type="match status" value="2"/>
</dbReference>
<keyword evidence="4" id="KW-1185">Reference proteome</keyword>
<dbReference type="SUPFAM" id="SSF53756">
    <property type="entry name" value="UDP-Glycosyltransferase/glycogen phosphorylase"/>
    <property type="match status" value="1"/>
</dbReference>
<dbReference type="PANTHER" id="PTHR12526:SF510">
    <property type="entry name" value="D-INOSITOL 3-PHOSPHATE GLYCOSYLTRANSFERASE"/>
    <property type="match status" value="1"/>
</dbReference>
<evidence type="ECO:0000256" key="2">
    <source>
        <dbReference type="ARBA" id="ARBA00022679"/>
    </source>
</evidence>
<dbReference type="PANTHER" id="PTHR12526">
    <property type="entry name" value="GLYCOSYLTRANSFERASE"/>
    <property type="match status" value="1"/>
</dbReference>
<evidence type="ECO:0000256" key="1">
    <source>
        <dbReference type="ARBA" id="ARBA00022676"/>
    </source>
</evidence>